<dbReference type="SUPFAM" id="SSF52402">
    <property type="entry name" value="Adenine nucleotide alpha hydrolases-like"/>
    <property type="match status" value="2"/>
</dbReference>
<feature type="domain" description="UspA" evidence="3">
    <location>
        <begin position="141"/>
        <end position="275"/>
    </location>
</feature>
<dbReference type="InterPro" id="IPR006015">
    <property type="entry name" value="Universal_stress_UspA"/>
</dbReference>
<evidence type="ECO:0000313" key="4">
    <source>
        <dbReference type="EMBL" id="ACO47938.1"/>
    </source>
</evidence>
<evidence type="ECO:0000313" key="5">
    <source>
        <dbReference type="Proteomes" id="UP000002208"/>
    </source>
</evidence>
<gene>
    <name evidence="4" type="ordered locus">Deide_3p00273</name>
</gene>
<dbReference type="PANTHER" id="PTHR46268">
    <property type="entry name" value="STRESS RESPONSE PROTEIN NHAX"/>
    <property type="match status" value="1"/>
</dbReference>
<dbReference type="AlphaFoldDB" id="C1D457"/>
<dbReference type="OrthoDB" id="70284at2"/>
<dbReference type="Gene3D" id="3.40.50.620">
    <property type="entry name" value="HUPs"/>
    <property type="match status" value="2"/>
</dbReference>
<dbReference type="HOGENOM" id="CLU_049301_2_1_0"/>
<accession>C1D457</accession>
<name>C1D457_DEIDV</name>
<feature type="domain" description="UspA" evidence="3">
    <location>
        <begin position="2"/>
        <end position="133"/>
    </location>
</feature>
<protein>
    <submittedName>
        <fullName evidence="4">Putative universal stress family protein</fullName>
    </submittedName>
</protein>
<organism evidence="4 5">
    <name type="scientific">Deinococcus deserti (strain DSM 17065 / CIP 109153 / LMG 22923 / VCD115)</name>
    <dbReference type="NCBI Taxonomy" id="546414"/>
    <lineage>
        <taxon>Bacteria</taxon>
        <taxon>Thermotogati</taxon>
        <taxon>Deinococcota</taxon>
        <taxon>Deinococci</taxon>
        <taxon>Deinococcales</taxon>
        <taxon>Deinococcaceae</taxon>
        <taxon>Deinococcus</taxon>
    </lineage>
</organism>
<evidence type="ECO:0000256" key="1">
    <source>
        <dbReference type="ARBA" id="ARBA00008791"/>
    </source>
</evidence>
<proteinExistence type="inferred from homology"/>
<reference evidence="4" key="3">
    <citation type="submission" date="2010-12" db="EMBL/GenBank/DDBJ databases">
        <authorList>
            <person name="De Groot A."/>
            <person name="Dulermo R."/>
            <person name="Ortet P."/>
            <person name="Blanchard L."/>
            <person name="Guerin P."/>
            <person name="Fernandez B."/>
            <person name="Vacherie B."/>
            <person name="Dossat C."/>
            <person name="Jolivet E."/>
            <person name="Siguier P."/>
            <person name="Chandler M."/>
            <person name="Barakat M."/>
            <person name="Dedieu A."/>
            <person name="Barbe V."/>
            <person name="Heulin T."/>
            <person name="Sommer S."/>
            <person name="Achouak W."/>
            <person name="Jean A."/>
        </authorList>
    </citation>
    <scope>NUCLEOTIDE SEQUENCE</scope>
    <source>
        <strain evidence="4">VCD115</strain>
        <plasmid evidence="4">3</plasmid>
    </source>
</reference>
<sequence>MMIPRVLIPVETLDMASPALTTARRFFPTAPCHLLHVLPAAPQTVSSLGGPVIMIGTGEPAHREAEQQLSALGNGEVVSGSDPASEIVRRTFTQEFDLVVMGTSGRRGLARALLGSIAERVVRESALPVITVRHGEPEPTSRILVMTDFSSAANRAYGAVQQYFPGAEVHLMHVVSPTALTAPVSLPPAGRAITASSLIARNREWIQEAREQLATLGGGEIVEGDPAEVALERARSGMYGLIALGTAGRGGVERLMFGSVAQRIVRESPVPVLTARALDPDSSMNGPSSFRLNDNGGSLGA</sequence>
<reference evidence="4" key="1">
    <citation type="journal article" date="2009" name="PLoS Genet.">
        <title>Alliance of proteomics and genomics to unravel the specificities of Sahara bacterium Deinococcus deserti.</title>
        <authorList>
            <person name="de Groot A."/>
            <person name="Dulermo R."/>
            <person name="Ortet P."/>
            <person name="Blanchard L."/>
            <person name="Guerin P."/>
            <person name="Fernandez B."/>
            <person name="Vacherie B."/>
            <person name="Dossat C."/>
            <person name="Jolivet E."/>
            <person name="Siguier P."/>
            <person name="Chandler M."/>
            <person name="Barakat M."/>
            <person name="Dedieu A."/>
            <person name="Barbe V."/>
            <person name="Heulin T."/>
            <person name="Sommer S."/>
            <person name="Achouak W."/>
            <person name="Armengaud J."/>
        </authorList>
    </citation>
    <scope>NUCLEOTIDE SEQUENCE [LARGE SCALE GENOMIC DNA]</scope>
    <source>
        <strain evidence="4">3</strain>
        <strain evidence="4">VCD115</strain>
        <plasmid evidence="4">3</plasmid>
    </source>
</reference>
<dbReference type="RefSeq" id="WP_012694812.1">
    <property type="nucleotide sequence ID" value="NC_012528.1"/>
</dbReference>
<dbReference type="InterPro" id="IPR014729">
    <property type="entry name" value="Rossmann-like_a/b/a_fold"/>
</dbReference>
<dbReference type="PRINTS" id="PR01438">
    <property type="entry name" value="UNVRSLSTRESS"/>
</dbReference>
<dbReference type="CDD" id="cd00293">
    <property type="entry name" value="USP-like"/>
    <property type="match status" value="2"/>
</dbReference>
<dbReference type="KEGG" id="ddr:Deide_3p00273"/>
<reference evidence="4" key="2">
    <citation type="journal article" date="2010" name="Mol. Cell. Proteomics">
        <title>Proteomics-based refinement of Deinococcus deserti genome annotation reveals an unwonted use of non-canonical translation initiation codons.</title>
        <authorList>
            <person name="Baudet M."/>
            <person name="Ortet P."/>
            <person name="Gaillard J.C."/>
            <person name="Fernandez B."/>
            <person name="Guerin P."/>
            <person name="Enjalbal C."/>
            <person name="Subra G."/>
            <person name="de Groot A."/>
            <person name="Barakat M."/>
            <person name="Dedieu A."/>
            <person name="Armengaud J."/>
        </authorList>
    </citation>
    <scope>NUCLEOTIDE SEQUENCE</scope>
    <source>
        <strain evidence="4">VCD115</strain>
        <plasmid evidence="4">3</plasmid>
    </source>
</reference>
<dbReference type="InterPro" id="IPR006016">
    <property type="entry name" value="UspA"/>
</dbReference>
<dbReference type="PANTHER" id="PTHR46268:SF15">
    <property type="entry name" value="UNIVERSAL STRESS PROTEIN HP_0031"/>
    <property type="match status" value="1"/>
</dbReference>
<feature type="region of interest" description="Disordered" evidence="2">
    <location>
        <begin position="277"/>
        <end position="301"/>
    </location>
</feature>
<comment type="similarity">
    <text evidence="1">Belongs to the universal stress protein A family.</text>
</comment>
<reference evidence="4" key="4">
    <citation type="journal article" date="2014" name="Genome Biol. Evol.">
        <title>RNA Sequencing and Proteogenomics Reveal the Importance of Leaderless mRNAs in the Radiation-Tolerant Bacterium Deinococcus deserti.</title>
        <authorList>
            <person name="de Groot A."/>
            <person name="Roche D."/>
            <person name="Fernandez B."/>
            <person name="Ludanyi M."/>
            <person name="Cruveiller S."/>
            <person name="Pignol D."/>
            <person name="Vallenet D."/>
            <person name="Armengaud J."/>
            <person name="Blanchard L."/>
        </authorList>
    </citation>
    <scope>NUCLEOTIDE SEQUENCE</scope>
    <source>
        <strain>VCD115</strain>
        <plasmid>3</plasmid>
    </source>
</reference>
<dbReference type="Proteomes" id="UP000002208">
    <property type="component" value="Plasmid 3"/>
</dbReference>
<keyword evidence="4" id="KW-0614">Plasmid</keyword>
<evidence type="ECO:0000256" key="2">
    <source>
        <dbReference type="SAM" id="MobiDB-lite"/>
    </source>
</evidence>
<feature type="compositionally biased region" description="Polar residues" evidence="2">
    <location>
        <begin position="282"/>
        <end position="301"/>
    </location>
</feature>
<geneLocation type="plasmid" evidence="5">
    <name>pDeide3</name>
</geneLocation>
<dbReference type="EMBL" id="CP001117">
    <property type="protein sequence ID" value="ACO47938.1"/>
    <property type="molecule type" value="Genomic_DNA"/>
</dbReference>
<keyword evidence="5" id="KW-1185">Reference proteome</keyword>
<dbReference type="Pfam" id="PF00582">
    <property type="entry name" value="Usp"/>
    <property type="match status" value="2"/>
</dbReference>
<evidence type="ECO:0000259" key="3">
    <source>
        <dbReference type="Pfam" id="PF00582"/>
    </source>
</evidence>